<dbReference type="Gene3D" id="3.40.960.10">
    <property type="entry name" value="VSR Endonuclease"/>
    <property type="match status" value="1"/>
</dbReference>
<protein>
    <recommendedName>
        <fullName evidence="3">DUF559 domain-containing protein</fullName>
    </recommendedName>
</protein>
<dbReference type="EMBL" id="CP035494">
    <property type="protein sequence ID" value="QAY60841.1"/>
    <property type="molecule type" value="Genomic_DNA"/>
</dbReference>
<reference evidence="1 2" key="1">
    <citation type="submission" date="2019-01" db="EMBL/GenBank/DDBJ databases">
        <title>Genome sequencing of strain DFW100M-13.</title>
        <authorList>
            <person name="Heo J."/>
            <person name="Kim S.-J."/>
            <person name="Kim J.-S."/>
            <person name="Hong S.-B."/>
            <person name="Kwon S.-W."/>
        </authorList>
    </citation>
    <scope>NUCLEOTIDE SEQUENCE [LARGE SCALE GENOMIC DNA]</scope>
    <source>
        <strain evidence="1 2">DFW100M-13</strain>
    </source>
</reference>
<evidence type="ECO:0008006" key="3">
    <source>
        <dbReference type="Google" id="ProtNLM"/>
    </source>
</evidence>
<evidence type="ECO:0000313" key="1">
    <source>
        <dbReference type="EMBL" id="QAY60841.1"/>
    </source>
</evidence>
<sequence length="303" mass="33507">MLGAPVVKQPDNDESAFGREARTLTAEILQLARAYACIMPDWAFFSHVTAAVIWGFPVPIRLLRAAIRQVRRHGHLVPARGIDVAVLGRRRASKARGVRGHELTPTQTTVRTVDGMRVLSSASTWATLADELTVDELIEMGDAIVYIPRRHGMERGTAEDAHATIEQLRAAALAPRRRNRAKLLEALELIRVGAASPFETRVRIACVRAGLPEPELDYDVIAADGTPIGFTEIAFPDQRLLIEGEGDHHRTDRAQWYRDIDKHTACEDAGWRVLRLVSTHVYPSTGPAVERITAALRRAGWSG</sequence>
<dbReference type="KEGG" id="mprt:ET475_13145"/>
<organism evidence="1 2">
    <name type="scientific">Microbacterium protaetiae</name>
    <dbReference type="NCBI Taxonomy" id="2509458"/>
    <lineage>
        <taxon>Bacteria</taxon>
        <taxon>Bacillati</taxon>
        <taxon>Actinomycetota</taxon>
        <taxon>Actinomycetes</taxon>
        <taxon>Micrococcales</taxon>
        <taxon>Microbacteriaceae</taxon>
        <taxon>Microbacterium</taxon>
    </lineage>
</organism>
<dbReference type="RefSeq" id="WP_129391063.1">
    <property type="nucleotide sequence ID" value="NZ_CP035494.1"/>
</dbReference>
<proteinExistence type="predicted"/>
<dbReference type="Proteomes" id="UP000293995">
    <property type="component" value="Chromosome"/>
</dbReference>
<gene>
    <name evidence="1" type="ORF">ET475_13145</name>
</gene>
<evidence type="ECO:0000313" key="2">
    <source>
        <dbReference type="Proteomes" id="UP000293995"/>
    </source>
</evidence>
<accession>A0A4V0YDI6</accession>
<dbReference type="OrthoDB" id="3173471at2"/>
<dbReference type="AlphaFoldDB" id="A0A4V0YDI6"/>
<keyword evidence="2" id="KW-1185">Reference proteome</keyword>
<name>A0A4V0YDI6_9MICO</name>